<gene>
    <name evidence="23" type="ORF">Nepgr_026239</name>
</gene>
<dbReference type="InterPro" id="IPR008271">
    <property type="entry name" value="Ser/Thr_kinase_AS"/>
</dbReference>
<keyword evidence="16 21" id="KW-0472">Membrane</keyword>
<comment type="similarity">
    <text evidence="2">Belongs to the protein kinase superfamily. Ser/Thr protein kinase family.</text>
</comment>
<evidence type="ECO:0000259" key="22">
    <source>
        <dbReference type="PROSITE" id="PS50011"/>
    </source>
</evidence>
<dbReference type="SUPFAM" id="SSF52058">
    <property type="entry name" value="L domain-like"/>
    <property type="match status" value="2"/>
</dbReference>
<evidence type="ECO:0000256" key="7">
    <source>
        <dbReference type="ARBA" id="ARBA00022679"/>
    </source>
</evidence>
<dbReference type="Gene3D" id="1.10.510.10">
    <property type="entry name" value="Transferase(Phosphotransferase) domain 1"/>
    <property type="match status" value="1"/>
</dbReference>
<proteinExistence type="inferred from homology"/>
<keyword evidence="13 20" id="KW-0067">ATP-binding</keyword>
<comment type="subcellular location">
    <subcellularLocation>
        <location evidence="1">Cell membrane</location>
        <topology evidence="1">Single-pass type I membrane protein</topology>
    </subcellularLocation>
</comment>
<evidence type="ECO:0000256" key="20">
    <source>
        <dbReference type="PROSITE-ProRule" id="PRU10141"/>
    </source>
</evidence>
<evidence type="ECO:0000313" key="24">
    <source>
        <dbReference type="Proteomes" id="UP001279734"/>
    </source>
</evidence>
<dbReference type="GO" id="GO:0005524">
    <property type="term" value="F:ATP binding"/>
    <property type="evidence" value="ECO:0007669"/>
    <property type="project" value="UniProtKB-UniRule"/>
</dbReference>
<evidence type="ECO:0000256" key="19">
    <source>
        <dbReference type="ARBA" id="ARBA00023180"/>
    </source>
</evidence>
<dbReference type="PROSITE" id="PS50011">
    <property type="entry name" value="PROTEIN_KINASE_DOM"/>
    <property type="match status" value="1"/>
</dbReference>
<keyword evidence="11 20" id="KW-0547">Nucleotide-binding</keyword>
<sequence length="935" mass="102476">MPAILRNLLLLPNVFSLTLLFSLKSLLFHFCLSIDEQGQALLSWKNSLNSSTDALSSWNPLDPIPCGWLGITCNSNGRVVQMSLKMVDLHGPLPVNFQPLESLNTIILSSANLTGKIPPEFGDYRELVVIEVSDNKITGKIPVEICRLQKLQTLSLHTNYLGGGIPMEIGNLSSLVYLTVYDNQITGEIPKSIGELTNLEVFRAGGNQNLKGELPREIGNCTNLVTLGLAETSISGSLPYSIGMLKRIQTIAIYTSLLLGPIPDEIGNCSELQNLYLHQNSISGSIPRRIEELKKLQNIGNCTNLYRFRVNNNRLGGTIPSEIGSLKSLNFLDMSNNRFTGAIPSSICGCWNLEFLDLHSNALMDSMPETLPKSLQFVDISGNHLTGALTPSIGLLNELTKLNLGKNRISGRIPAEILSCRKLQLLDLGSNNFTGEIPKELGQLPALEITLNLSCNRISGEIPAQFSGLIRLGVLDLSHNKLTGNLDILTELQNLVSLNVSFNDFSGDLPNTPFFRKLPLSNLEGNEALCISNTVNKIRHGVQSRSTMKLAMSILVSTSIVLILLAIYMLIRARINDTRLVENETWELTLYQKMEFSINEVVESLTPANVIGTGCSGIVYKITLPNGEALAVKKMRAEEETDAFSSEINSLGSIRHKNIVRLLGWGSNGSMKLLFYDYLPNGSLSSLLHGPGKGRAEWEARYDIVLGVAHALAYLHHDCAPSIIHGDVKAMNVLLGARCEPYLSDFGLARLIDNNSGSLNDCPYPNLSQRPVLAGSYGYMAPELASIQRVNHKSDVYSFGIVLLEVLTGRHPLDPTLPGGAHLVQWVRDHLHNKGDPGDILDAKLRGRADPQMHEILQTLAISFLCISIRADDRPTMRDVVAMIKEIHHIDSSRQEPDLTKGEAVESLPAVTPNRKVVCQGSSNCSFAFSDDSIC</sequence>
<dbReference type="GO" id="GO:0005886">
    <property type="term" value="C:plasma membrane"/>
    <property type="evidence" value="ECO:0007669"/>
    <property type="project" value="UniProtKB-SubCell"/>
</dbReference>
<evidence type="ECO:0000256" key="8">
    <source>
        <dbReference type="ARBA" id="ARBA00022692"/>
    </source>
</evidence>
<evidence type="ECO:0000256" key="16">
    <source>
        <dbReference type="ARBA" id="ARBA00023136"/>
    </source>
</evidence>
<keyword evidence="12" id="KW-0418">Kinase</keyword>
<comment type="caution">
    <text evidence="23">The sequence shown here is derived from an EMBL/GenBank/DDBJ whole genome shotgun (WGS) entry which is preliminary data.</text>
</comment>
<feature type="domain" description="Protein kinase" evidence="22">
    <location>
        <begin position="605"/>
        <end position="891"/>
    </location>
</feature>
<dbReference type="GO" id="GO:0033612">
    <property type="term" value="F:receptor serine/threonine kinase binding"/>
    <property type="evidence" value="ECO:0007669"/>
    <property type="project" value="TreeGrafter"/>
</dbReference>
<dbReference type="SMART" id="SM00369">
    <property type="entry name" value="LRR_TYP"/>
    <property type="match status" value="4"/>
</dbReference>
<feature type="binding site" evidence="20">
    <location>
        <position position="634"/>
    </location>
    <ligand>
        <name>ATP</name>
        <dbReference type="ChEBI" id="CHEBI:30616"/>
    </ligand>
</feature>
<evidence type="ECO:0000256" key="11">
    <source>
        <dbReference type="ARBA" id="ARBA00022741"/>
    </source>
</evidence>
<evidence type="ECO:0000256" key="2">
    <source>
        <dbReference type="ARBA" id="ARBA00008684"/>
    </source>
</evidence>
<keyword evidence="18" id="KW-0675">Receptor</keyword>
<keyword evidence="17" id="KW-1015">Disulfide bond</keyword>
<dbReference type="SMART" id="SM00220">
    <property type="entry name" value="S_TKc"/>
    <property type="match status" value="1"/>
</dbReference>
<evidence type="ECO:0000313" key="23">
    <source>
        <dbReference type="EMBL" id="GMH24396.1"/>
    </source>
</evidence>
<dbReference type="EMBL" id="BSYO01000027">
    <property type="protein sequence ID" value="GMH24396.1"/>
    <property type="molecule type" value="Genomic_DNA"/>
</dbReference>
<dbReference type="PANTHER" id="PTHR48056:SF43">
    <property type="entry name" value="LRR RECEPTOR-LIKE SERINE_THREONINE-PROTEIN KINASE"/>
    <property type="match status" value="1"/>
</dbReference>
<dbReference type="PROSITE" id="PS00108">
    <property type="entry name" value="PROTEIN_KINASE_ST"/>
    <property type="match status" value="1"/>
</dbReference>
<dbReference type="InterPro" id="IPR017441">
    <property type="entry name" value="Protein_kinase_ATP_BS"/>
</dbReference>
<dbReference type="InterPro" id="IPR003591">
    <property type="entry name" value="Leu-rich_rpt_typical-subtyp"/>
</dbReference>
<dbReference type="GO" id="GO:0001653">
    <property type="term" value="F:peptide receptor activity"/>
    <property type="evidence" value="ECO:0007669"/>
    <property type="project" value="UniProtKB-ARBA"/>
</dbReference>
<organism evidence="23 24">
    <name type="scientific">Nepenthes gracilis</name>
    <name type="common">Slender pitcher plant</name>
    <dbReference type="NCBI Taxonomy" id="150966"/>
    <lineage>
        <taxon>Eukaryota</taxon>
        <taxon>Viridiplantae</taxon>
        <taxon>Streptophyta</taxon>
        <taxon>Embryophyta</taxon>
        <taxon>Tracheophyta</taxon>
        <taxon>Spermatophyta</taxon>
        <taxon>Magnoliopsida</taxon>
        <taxon>eudicotyledons</taxon>
        <taxon>Gunneridae</taxon>
        <taxon>Pentapetalae</taxon>
        <taxon>Caryophyllales</taxon>
        <taxon>Nepenthaceae</taxon>
        <taxon>Nepenthes</taxon>
    </lineage>
</organism>
<dbReference type="FunFam" id="3.80.10.10:FF:000270">
    <property type="entry name" value="Putative LRR receptor-like serine/threonine-protein kinase"/>
    <property type="match status" value="1"/>
</dbReference>
<evidence type="ECO:0000256" key="14">
    <source>
        <dbReference type="ARBA" id="ARBA00022843"/>
    </source>
</evidence>
<keyword evidence="5" id="KW-0597">Phosphoprotein</keyword>
<dbReference type="PROSITE" id="PS00107">
    <property type="entry name" value="PROTEIN_KINASE_ATP"/>
    <property type="match status" value="1"/>
</dbReference>
<keyword evidence="24" id="KW-1185">Reference proteome</keyword>
<name>A0AAD3T9C8_NEPGR</name>
<dbReference type="Gene3D" id="3.30.200.20">
    <property type="entry name" value="Phosphorylase Kinase, domain 1"/>
    <property type="match status" value="1"/>
</dbReference>
<dbReference type="GO" id="GO:0010082">
    <property type="term" value="P:regulation of root meristem growth"/>
    <property type="evidence" value="ECO:0007669"/>
    <property type="project" value="UniProtKB-ARBA"/>
</dbReference>
<dbReference type="AlphaFoldDB" id="A0AAD3T9C8"/>
<keyword evidence="10" id="KW-0677">Repeat</keyword>
<dbReference type="Proteomes" id="UP001279734">
    <property type="component" value="Unassembled WGS sequence"/>
</dbReference>
<keyword evidence="14" id="KW-0832">Ubl conjugation</keyword>
<evidence type="ECO:0000256" key="18">
    <source>
        <dbReference type="ARBA" id="ARBA00023170"/>
    </source>
</evidence>
<keyword evidence="3" id="KW-1003">Cell membrane</keyword>
<keyword evidence="9" id="KW-0732">Signal</keyword>
<accession>A0AAD3T9C8</accession>
<evidence type="ECO:0000256" key="21">
    <source>
        <dbReference type="SAM" id="Phobius"/>
    </source>
</evidence>
<reference evidence="23" key="1">
    <citation type="submission" date="2023-05" db="EMBL/GenBank/DDBJ databases">
        <title>Nepenthes gracilis genome sequencing.</title>
        <authorList>
            <person name="Fukushima K."/>
        </authorList>
    </citation>
    <scope>NUCLEOTIDE SEQUENCE</scope>
    <source>
        <strain evidence="23">SING2019-196</strain>
    </source>
</reference>
<evidence type="ECO:0000256" key="9">
    <source>
        <dbReference type="ARBA" id="ARBA00022729"/>
    </source>
</evidence>
<dbReference type="Pfam" id="PF00560">
    <property type="entry name" value="LRR_1"/>
    <property type="match status" value="5"/>
</dbReference>
<evidence type="ECO:0000256" key="6">
    <source>
        <dbReference type="ARBA" id="ARBA00022614"/>
    </source>
</evidence>
<dbReference type="FunFam" id="3.30.200.20:FF:000642">
    <property type="entry name" value="Putative LRR receptor-like serine/threonine-protein kinase"/>
    <property type="match status" value="1"/>
</dbReference>
<keyword evidence="19" id="KW-0325">Glycoprotein</keyword>
<dbReference type="GO" id="GO:0010074">
    <property type="term" value="P:maintenance of meristem identity"/>
    <property type="evidence" value="ECO:0007669"/>
    <property type="project" value="UniProtKB-ARBA"/>
</dbReference>
<evidence type="ECO:0000256" key="5">
    <source>
        <dbReference type="ARBA" id="ARBA00022553"/>
    </source>
</evidence>
<evidence type="ECO:0000256" key="10">
    <source>
        <dbReference type="ARBA" id="ARBA00022737"/>
    </source>
</evidence>
<dbReference type="SUPFAM" id="SSF56112">
    <property type="entry name" value="Protein kinase-like (PK-like)"/>
    <property type="match status" value="1"/>
</dbReference>
<dbReference type="PANTHER" id="PTHR48056">
    <property type="entry name" value="LRR RECEPTOR-LIKE SERINE/THREONINE-PROTEIN KINASE-RELATED"/>
    <property type="match status" value="1"/>
</dbReference>
<dbReference type="FunFam" id="1.10.510.10:FF:000276">
    <property type="entry name" value="LRR receptor-like serine/threonine-protein kinase RCH1"/>
    <property type="match status" value="1"/>
</dbReference>
<dbReference type="Gene3D" id="3.80.10.10">
    <property type="entry name" value="Ribonuclease Inhibitor"/>
    <property type="match status" value="3"/>
</dbReference>
<evidence type="ECO:0000256" key="3">
    <source>
        <dbReference type="ARBA" id="ARBA00022475"/>
    </source>
</evidence>
<evidence type="ECO:0000256" key="15">
    <source>
        <dbReference type="ARBA" id="ARBA00022989"/>
    </source>
</evidence>
<dbReference type="GO" id="GO:0004674">
    <property type="term" value="F:protein serine/threonine kinase activity"/>
    <property type="evidence" value="ECO:0007669"/>
    <property type="project" value="UniProtKB-KW"/>
</dbReference>
<keyword evidence="8 21" id="KW-0812">Transmembrane</keyword>
<keyword evidence="4" id="KW-0723">Serine/threonine-protein kinase</keyword>
<dbReference type="InterPro" id="IPR000719">
    <property type="entry name" value="Prot_kinase_dom"/>
</dbReference>
<dbReference type="FunFam" id="3.80.10.10:FF:000041">
    <property type="entry name" value="LRR receptor-like serine/threonine-protein kinase ERECTA"/>
    <property type="match status" value="1"/>
</dbReference>
<dbReference type="FunFam" id="3.80.10.10:FF:000438">
    <property type="entry name" value="Putative LRR receptor-like serine/threonine-protein kinase At4g26540 family"/>
    <property type="match status" value="1"/>
</dbReference>
<dbReference type="InterPro" id="IPR013210">
    <property type="entry name" value="LRR_N_plant-typ"/>
</dbReference>
<keyword evidence="15 21" id="KW-1133">Transmembrane helix</keyword>
<dbReference type="InterPro" id="IPR050647">
    <property type="entry name" value="Plant_LRR-RLKs"/>
</dbReference>
<dbReference type="InterPro" id="IPR011009">
    <property type="entry name" value="Kinase-like_dom_sf"/>
</dbReference>
<evidence type="ECO:0000256" key="17">
    <source>
        <dbReference type="ARBA" id="ARBA00023157"/>
    </source>
</evidence>
<evidence type="ECO:0000256" key="4">
    <source>
        <dbReference type="ARBA" id="ARBA00022527"/>
    </source>
</evidence>
<evidence type="ECO:0000256" key="12">
    <source>
        <dbReference type="ARBA" id="ARBA00022777"/>
    </source>
</evidence>
<evidence type="ECO:0000256" key="1">
    <source>
        <dbReference type="ARBA" id="ARBA00004251"/>
    </source>
</evidence>
<dbReference type="InterPro" id="IPR001611">
    <property type="entry name" value="Leu-rich_rpt"/>
</dbReference>
<dbReference type="Pfam" id="PF00069">
    <property type="entry name" value="Pkinase"/>
    <property type="match status" value="1"/>
</dbReference>
<dbReference type="FunFam" id="3.80.10.10:FF:000729">
    <property type="entry name" value="Probable LRR receptor-like serine/threonine-protein kinase At1g34110"/>
    <property type="match status" value="1"/>
</dbReference>
<dbReference type="FunFam" id="3.80.10.10:FF:001194">
    <property type="entry name" value="Leucine-rich receptor-like protein kinase family protein"/>
    <property type="match status" value="1"/>
</dbReference>
<feature type="transmembrane region" description="Helical" evidence="21">
    <location>
        <begin position="550"/>
        <end position="571"/>
    </location>
</feature>
<evidence type="ECO:0000256" key="13">
    <source>
        <dbReference type="ARBA" id="ARBA00022840"/>
    </source>
</evidence>
<keyword evidence="7" id="KW-0808">Transferase</keyword>
<keyword evidence="6" id="KW-0433">Leucine-rich repeat</keyword>
<dbReference type="InterPro" id="IPR032675">
    <property type="entry name" value="LRR_dom_sf"/>
</dbReference>
<protein>
    <recommendedName>
        <fullName evidence="22">Protein kinase domain-containing protein</fullName>
    </recommendedName>
</protein>
<dbReference type="Pfam" id="PF08263">
    <property type="entry name" value="LRRNT_2"/>
    <property type="match status" value="1"/>
</dbReference>
<dbReference type="PROSITE" id="PS51450">
    <property type="entry name" value="LRR"/>
    <property type="match status" value="1"/>
</dbReference>